<dbReference type="SUPFAM" id="SSF53807">
    <property type="entry name" value="Helical backbone' metal receptor"/>
    <property type="match status" value="1"/>
</dbReference>
<gene>
    <name evidence="1" type="ORF">EYM_03565</name>
</gene>
<dbReference type="GO" id="GO:0046872">
    <property type="term" value="F:metal ion binding"/>
    <property type="evidence" value="ECO:0007669"/>
    <property type="project" value="InterPro"/>
</dbReference>
<sequence>MKIIRVDKQRPSPSLKLFAILLVGINFVYSFQIVTTIDSLGMIARSVFPGAQVKVLIPPYTSPLIWKPSPNDVATSLKADIFLQTAHWPFEVQIAEKRLEQGKESVPQITTFSNPVIQLMSHGFVILSVANVGLNPHGWWLYVPNVELIMSKMVSIACKIEPSKCNMYVNNLKTEFHNIESILVQCIPRTRGLRVITMVPGETYPVLNFGVNVVHVVQTKGVHTSLTELSKVKKLLKGVDAIVVSEFSEKLPITKIVLKEAKKLDVPVIKINILWETPSTFSNYLRDVCDQLLKVK</sequence>
<dbReference type="AlphaFoldDB" id="A0A0U3FRE4"/>
<evidence type="ECO:0000313" key="1">
    <source>
        <dbReference type="EMBL" id="ALU12423.1"/>
    </source>
</evidence>
<dbReference type="EMBL" id="CP006867">
    <property type="protein sequence ID" value="ALU12423.1"/>
    <property type="molecule type" value="Genomic_DNA"/>
</dbReference>
<dbReference type="STRING" id="940295.EYM_03565"/>
<accession>A0A0U3FRE4</accession>
<dbReference type="Pfam" id="PF01297">
    <property type="entry name" value="ZnuA"/>
    <property type="match status" value="1"/>
</dbReference>
<organism evidence="1 2">
    <name type="scientific">Ignicoccus islandicus DSM 13165</name>
    <dbReference type="NCBI Taxonomy" id="940295"/>
    <lineage>
        <taxon>Archaea</taxon>
        <taxon>Thermoproteota</taxon>
        <taxon>Thermoprotei</taxon>
        <taxon>Desulfurococcales</taxon>
        <taxon>Desulfurococcaceae</taxon>
        <taxon>Ignicoccus</taxon>
    </lineage>
</organism>
<dbReference type="Gene3D" id="3.40.50.1980">
    <property type="entry name" value="Nitrogenase molybdenum iron protein domain"/>
    <property type="match status" value="1"/>
</dbReference>
<evidence type="ECO:0000313" key="2">
    <source>
        <dbReference type="Proteomes" id="UP000060778"/>
    </source>
</evidence>
<evidence type="ECO:0008006" key="3">
    <source>
        <dbReference type="Google" id="ProtNLM"/>
    </source>
</evidence>
<dbReference type="InterPro" id="IPR050492">
    <property type="entry name" value="Bact_metal-bind_prot9"/>
</dbReference>
<keyword evidence="2" id="KW-1185">Reference proteome</keyword>
<dbReference type="InterPro" id="IPR006127">
    <property type="entry name" value="ZnuA-like"/>
</dbReference>
<dbReference type="RefSeq" id="WP_075049689.1">
    <property type="nucleotide sequence ID" value="NZ_CP006867.1"/>
</dbReference>
<proteinExistence type="predicted"/>
<protein>
    <recommendedName>
        <fullName evidence="3">ABC transporter substrate-binding protein</fullName>
    </recommendedName>
</protein>
<reference evidence="1 2" key="1">
    <citation type="submission" date="2013-11" db="EMBL/GenBank/DDBJ databases">
        <title>Comparative genomics of Ignicoccus.</title>
        <authorList>
            <person name="Podar M."/>
        </authorList>
    </citation>
    <scope>NUCLEOTIDE SEQUENCE [LARGE SCALE GENOMIC DNA]</scope>
    <source>
        <strain evidence="1 2">DSM 13165</strain>
    </source>
</reference>
<dbReference type="GO" id="GO:0030001">
    <property type="term" value="P:metal ion transport"/>
    <property type="evidence" value="ECO:0007669"/>
    <property type="project" value="InterPro"/>
</dbReference>
<dbReference type="Proteomes" id="UP000060778">
    <property type="component" value="Chromosome"/>
</dbReference>
<dbReference type="GeneID" id="30680106"/>
<name>A0A0U3FRE4_9CREN</name>
<dbReference type="PANTHER" id="PTHR42953">
    <property type="entry name" value="HIGH-AFFINITY ZINC UPTAKE SYSTEM PROTEIN ZNUA-RELATED"/>
    <property type="match status" value="1"/>
</dbReference>
<dbReference type="OrthoDB" id="50488at2157"/>
<dbReference type="KEGG" id="iis:EYM_03565"/>